<reference evidence="11" key="3">
    <citation type="submission" date="2024-08" db="UniProtKB">
        <authorList>
            <consortium name="EnsemblMetazoa"/>
        </authorList>
    </citation>
    <scope>IDENTIFICATION</scope>
</reference>
<dbReference type="PROSITE" id="PS00135">
    <property type="entry name" value="TRYPSIN_SER"/>
    <property type="match status" value="1"/>
</dbReference>
<dbReference type="Proteomes" id="UP000019118">
    <property type="component" value="Unassembled WGS sequence"/>
</dbReference>
<dbReference type="Gene3D" id="2.40.10.10">
    <property type="entry name" value="Trypsin-like serine proteases"/>
    <property type="match status" value="2"/>
</dbReference>
<gene>
    <name evidence="11" type="primary">109541275</name>
</gene>
<comment type="subcellular location">
    <subcellularLocation>
        <location evidence="1">Secreted</location>
        <location evidence="1">Extracellular space</location>
    </subcellularLocation>
</comment>
<reference evidence="12" key="2">
    <citation type="journal article" date="2013" name="Genome Biol.">
        <title>Draft genome of the mountain pine beetle, Dendroctonus ponderosae Hopkins, a major forest pest.</title>
        <authorList>
            <person name="Keeling C.I."/>
            <person name="Yuen M.M."/>
            <person name="Liao N.Y."/>
            <person name="Docking T.R."/>
            <person name="Chan S.K."/>
            <person name="Taylor G.A."/>
            <person name="Palmquist D.L."/>
            <person name="Jackman S.D."/>
            <person name="Nguyen A."/>
            <person name="Li M."/>
            <person name="Henderson H."/>
            <person name="Janes J.K."/>
            <person name="Zhao Y."/>
            <person name="Pandoh P."/>
            <person name="Moore R."/>
            <person name="Sperling F.A."/>
            <person name="Huber D.P."/>
            <person name="Birol I."/>
            <person name="Jones S.J."/>
            <person name="Bohlmann J."/>
        </authorList>
    </citation>
    <scope>NUCLEOTIDE SEQUENCE</scope>
</reference>
<evidence type="ECO:0000313" key="10">
    <source>
        <dbReference type="EMBL" id="AEE62235.1"/>
    </source>
</evidence>
<evidence type="ECO:0000256" key="6">
    <source>
        <dbReference type="ARBA" id="ARBA00023157"/>
    </source>
</evidence>
<keyword evidence="3 7" id="KW-0645">Protease</keyword>
<dbReference type="CDD" id="cd00190">
    <property type="entry name" value="Tryp_SPc"/>
    <property type="match status" value="1"/>
</dbReference>
<keyword evidence="6" id="KW-1015">Disulfide bond</keyword>
<evidence type="ECO:0000256" key="5">
    <source>
        <dbReference type="ARBA" id="ARBA00022825"/>
    </source>
</evidence>
<dbReference type="SMART" id="SM00020">
    <property type="entry name" value="Tryp_SPc"/>
    <property type="match status" value="1"/>
</dbReference>
<evidence type="ECO:0000259" key="9">
    <source>
        <dbReference type="PROSITE" id="PS50240"/>
    </source>
</evidence>
<comment type="similarity">
    <text evidence="2">Belongs to the peptidase S1 family.</text>
</comment>
<dbReference type="GO" id="GO:0004252">
    <property type="term" value="F:serine-type endopeptidase activity"/>
    <property type="evidence" value="ECO:0007669"/>
    <property type="project" value="InterPro"/>
</dbReference>
<evidence type="ECO:0000313" key="12">
    <source>
        <dbReference type="Proteomes" id="UP000019118"/>
    </source>
</evidence>
<dbReference type="InterPro" id="IPR001314">
    <property type="entry name" value="Peptidase_S1A"/>
</dbReference>
<dbReference type="PROSITE" id="PS00134">
    <property type="entry name" value="TRYPSIN_HIS"/>
    <property type="match status" value="1"/>
</dbReference>
<accession>J3JVK5</accession>
<dbReference type="FunFam" id="2.40.10.10:FF:000068">
    <property type="entry name" value="transmembrane protease serine 2"/>
    <property type="match status" value="1"/>
</dbReference>
<dbReference type="InterPro" id="IPR018114">
    <property type="entry name" value="TRYPSIN_HIS"/>
</dbReference>
<dbReference type="EnsemblMetazoa" id="XM_019910093.1">
    <property type="protein sequence ID" value="XP_019765652.1"/>
    <property type="gene ID" value="LOC109541275"/>
</dbReference>
<evidence type="ECO:0000256" key="8">
    <source>
        <dbReference type="SAM" id="SignalP"/>
    </source>
</evidence>
<evidence type="ECO:0000256" key="1">
    <source>
        <dbReference type="ARBA" id="ARBA00004239"/>
    </source>
</evidence>
<keyword evidence="8" id="KW-0732">Signal</keyword>
<evidence type="ECO:0000256" key="3">
    <source>
        <dbReference type="ARBA" id="ARBA00022670"/>
    </source>
</evidence>
<organism evidence="10">
    <name type="scientific">Dendroctonus ponderosae</name>
    <name type="common">Mountain pine beetle</name>
    <dbReference type="NCBI Taxonomy" id="77166"/>
    <lineage>
        <taxon>Eukaryota</taxon>
        <taxon>Metazoa</taxon>
        <taxon>Ecdysozoa</taxon>
        <taxon>Arthropoda</taxon>
        <taxon>Hexapoda</taxon>
        <taxon>Insecta</taxon>
        <taxon>Pterygota</taxon>
        <taxon>Neoptera</taxon>
        <taxon>Endopterygota</taxon>
        <taxon>Coleoptera</taxon>
        <taxon>Polyphaga</taxon>
        <taxon>Cucujiformia</taxon>
        <taxon>Curculionidae</taxon>
        <taxon>Scolytinae</taxon>
        <taxon>Dendroctonus</taxon>
    </lineage>
</organism>
<evidence type="ECO:0000256" key="4">
    <source>
        <dbReference type="ARBA" id="ARBA00022801"/>
    </source>
</evidence>
<dbReference type="InterPro" id="IPR033116">
    <property type="entry name" value="TRYPSIN_SER"/>
</dbReference>
<dbReference type="InterPro" id="IPR043504">
    <property type="entry name" value="Peptidase_S1_PA_chymotrypsin"/>
</dbReference>
<dbReference type="SUPFAM" id="SSF50494">
    <property type="entry name" value="Trypsin-like serine proteases"/>
    <property type="match status" value="1"/>
</dbReference>
<dbReference type="AlphaFoldDB" id="J3JVK5"/>
<dbReference type="PANTHER" id="PTHR24276">
    <property type="entry name" value="POLYSERASE-RELATED"/>
    <property type="match status" value="1"/>
</dbReference>
<feature type="chain" id="PRO_5044735002" description="Peptidase S1 domain-containing protein" evidence="8">
    <location>
        <begin position="17"/>
        <end position="275"/>
    </location>
</feature>
<dbReference type="InterPro" id="IPR001254">
    <property type="entry name" value="Trypsin_dom"/>
</dbReference>
<proteinExistence type="evidence at transcript level"/>
<dbReference type="InterPro" id="IPR009003">
    <property type="entry name" value="Peptidase_S1_PA"/>
</dbReference>
<dbReference type="FunFam" id="2.40.10.10:FF:000036">
    <property type="entry name" value="Trypsin beta"/>
    <property type="match status" value="1"/>
</dbReference>
<dbReference type="InterPro" id="IPR050430">
    <property type="entry name" value="Peptidase_S1"/>
</dbReference>
<evidence type="ECO:0000313" key="11">
    <source>
        <dbReference type="EnsemblMetazoa" id="XP_019765652.1"/>
    </source>
</evidence>
<evidence type="ECO:0000256" key="7">
    <source>
        <dbReference type="RuleBase" id="RU363034"/>
    </source>
</evidence>
<feature type="domain" description="Peptidase S1" evidence="9">
    <location>
        <begin position="41"/>
        <end position="271"/>
    </location>
</feature>
<reference evidence="10" key="1">
    <citation type="journal article" date="2012" name="Insect Biochem. Mol. Biol.">
        <title>Transcriptome and full-length cDNA resources for the mountain pine beetle, Dendroctonus ponderosae Hopkins, a major insect pest of pine forests.</title>
        <authorList>
            <person name="Keeling C.I."/>
            <person name="Henderson H."/>
            <person name="Li M."/>
            <person name="Yuen M."/>
            <person name="Clark E.L."/>
            <person name="Fraser J.D."/>
            <person name="Huber D.P."/>
            <person name="Liao N.Y."/>
            <person name="Roderick Docking T."/>
            <person name="Birol I."/>
            <person name="Chan S.K."/>
            <person name="Taylor G.A."/>
            <person name="Palmquist D."/>
            <person name="Jones S.J."/>
            <person name="Bohlmann J."/>
        </authorList>
    </citation>
    <scope>NUCLEOTIDE SEQUENCE</scope>
    <source>
        <tissue evidence="10">Midgut and adhering fatbody of emerged adults of both sexes after feeding on lodgepole pine for up to 64 h</tissue>
    </source>
</reference>
<dbReference type="PANTHER" id="PTHR24276:SF91">
    <property type="entry name" value="AT26814P-RELATED"/>
    <property type="match status" value="1"/>
</dbReference>
<dbReference type="GO" id="GO:0006508">
    <property type="term" value="P:proteolysis"/>
    <property type="evidence" value="ECO:0007669"/>
    <property type="project" value="UniProtKB-KW"/>
</dbReference>
<protein>
    <recommendedName>
        <fullName evidence="9">Peptidase S1 domain-containing protein</fullName>
    </recommendedName>
</protein>
<dbReference type="MEROPS" id="S01.122"/>
<dbReference type="GO" id="GO:0005576">
    <property type="term" value="C:extracellular region"/>
    <property type="evidence" value="ECO:0007669"/>
    <property type="project" value="UniProtKB-SubCell"/>
</dbReference>
<sequence>MKCLVGCTLLIGFAFATFQAQNSKFVFPKERSSVNSSALEIVGGDEASPNQFPYQVALYIEYDLVSAFCGGSLVSSNYVLTAAHCALGAISFDVILGAHNISDNSEPTRQRSTTSKYVVHPDWNSTSLTNDLALIELETPITLNDFVSVVSLAVGNNSFADSEGTACGWGKTTDSQVGTTDVLRYETSIILSNDDCKNVDSNYEEEIKNTHLCLAGDGIKSICKGDSGGPLVADNVQVGITSFSYRSCEAGKPSVFTRVTEFTQWIQENSDVIFA</sequence>
<dbReference type="PRINTS" id="PR00722">
    <property type="entry name" value="CHYMOTRYPSIN"/>
</dbReference>
<dbReference type="PROSITE" id="PS50240">
    <property type="entry name" value="TRYPSIN_DOM"/>
    <property type="match status" value="1"/>
</dbReference>
<name>J3JVK5_DENPD</name>
<keyword evidence="4 7" id="KW-0378">Hydrolase</keyword>
<keyword evidence="12" id="KW-1185">Reference proteome</keyword>
<dbReference type="KEGG" id="dpa:109541275"/>
<keyword evidence="5 7" id="KW-0720">Serine protease</keyword>
<feature type="signal peptide" evidence="8">
    <location>
        <begin position="1"/>
        <end position="16"/>
    </location>
</feature>
<dbReference type="Pfam" id="PF00089">
    <property type="entry name" value="Trypsin"/>
    <property type="match status" value="1"/>
</dbReference>
<dbReference type="EMBL" id="BT127273">
    <property type="protein sequence ID" value="AEE62235.1"/>
    <property type="molecule type" value="mRNA"/>
</dbReference>
<evidence type="ECO:0000256" key="2">
    <source>
        <dbReference type="ARBA" id="ARBA00007664"/>
    </source>
</evidence>
<dbReference type="OrthoDB" id="5565075at2759"/>